<comment type="similarity">
    <text evidence="3">Belongs to the GRAS family.</text>
</comment>
<dbReference type="InterPro" id="IPR005202">
    <property type="entry name" value="TF_GRAS"/>
</dbReference>
<organism evidence="4 5">
    <name type="scientific">Platanthera zijinensis</name>
    <dbReference type="NCBI Taxonomy" id="2320716"/>
    <lineage>
        <taxon>Eukaryota</taxon>
        <taxon>Viridiplantae</taxon>
        <taxon>Streptophyta</taxon>
        <taxon>Embryophyta</taxon>
        <taxon>Tracheophyta</taxon>
        <taxon>Spermatophyta</taxon>
        <taxon>Magnoliopsida</taxon>
        <taxon>Liliopsida</taxon>
        <taxon>Asparagales</taxon>
        <taxon>Orchidaceae</taxon>
        <taxon>Orchidoideae</taxon>
        <taxon>Orchideae</taxon>
        <taxon>Orchidinae</taxon>
        <taxon>Platanthera</taxon>
    </lineage>
</organism>
<dbReference type="PANTHER" id="PTHR31636">
    <property type="entry name" value="OSJNBA0084A10.13 PROTEIN-RELATED"/>
    <property type="match status" value="1"/>
</dbReference>
<keyword evidence="2" id="KW-0804">Transcription</keyword>
<reference evidence="4 5" key="1">
    <citation type="journal article" date="2022" name="Nat. Plants">
        <title>Genomes of leafy and leafless Platanthera orchids illuminate the evolution of mycoheterotrophy.</title>
        <authorList>
            <person name="Li M.H."/>
            <person name="Liu K.W."/>
            <person name="Li Z."/>
            <person name="Lu H.C."/>
            <person name="Ye Q.L."/>
            <person name="Zhang D."/>
            <person name="Wang J.Y."/>
            <person name="Li Y.F."/>
            <person name="Zhong Z.M."/>
            <person name="Liu X."/>
            <person name="Yu X."/>
            <person name="Liu D.K."/>
            <person name="Tu X.D."/>
            <person name="Liu B."/>
            <person name="Hao Y."/>
            <person name="Liao X.Y."/>
            <person name="Jiang Y.T."/>
            <person name="Sun W.H."/>
            <person name="Chen J."/>
            <person name="Chen Y.Q."/>
            <person name="Ai Y."/>
            <person name="Zhai J.W."/>
            <person name="Wu S.S."/>
            <person name="Zhou Z."/>
            <person name="Hsiao Y.Y."/>
            <person name="Wu W.L."/>
            <person name="Chen Y.Y."/>
            <person name="Lin Y.F."/>
            <person name="Hsu J.L."/>
            <person name="Li C.Y."/>
            <person name="Wang Z.W."/>
            <person name="Zhao X."/>
            <person name="Zhong W.Y."/>
            <person name="Ma X.K."/>
            <person name="Ma L."/>
            <person name="Huang J."/>
            <person name="Chen G.Z."/>
            <person name="Huang M.Z."/>
            <person name="Huang L."/>
            <person name="Peng D.H."/>
            <person name="Luo Y.B."/>
            <person name="Zou S.Q."/>
            <person name="Chen S.P."/>
            <person name="Lan S."/>
            <person name="Tsai W.C."/>
            <person name="Van de Peer Y."/>
            <person name="Liu Z.J."/>
        </authorList>
    </citation>
    <scope>NUCLEOTIDE SEQUENCE [LARGE SCALE GENOMIC DNA]</scope>
    <source>
        <strain evidence="4">Lor287</strain>
    </source>
</reference>
<feature type="region of interest" description="SAW" evidence="3">
    <location>
        <begin position="360"/>
        <end position="434"/>
    </location>
</feature>
<dbReference type="Pfam" id="PF03514">
    <property type="entry name" value="GRAS"/>
    <property type="match status" value="1"/>
</dbReference>
<sequence length="441" mass="47559">MMQFTENAPPPSLYTAGGGGASLVRPWPDFPTSAKSLQGNFNNAACMEQLLVHCAYAIEANDATLAQQILWVLHNIAPPEGDSNQRLTSAFLRALVLRATRSGCAALASSITGCAAPDHPLPLCLSPLSLAGFIDLTPWHRFGFSAANSAIADAAEGFAVLHLVDLTTTHCMQLPTLIDCLASRYPDGPPFLRLTLPTSSPAPPTLDISLHELGTRLVNFARSRNIGMEFHVVASTPSDGFDSLLHHLRAHHLAGEALVINCHLMPHRIPDESAGSMTTASCTSPRSAFTKALRSLEPALVIVVDEEADFTAGDVVGRLKAAFNYMWIPFDAAETFLPAGCEQRRKYEAAVCWKIENVIAMEGVGRVERLEPKAKWVQRMRAAGFAGIGFGEEAVAEVRGMLDEHSAGWGLKRDDDDLMLTWKGHDVVFASAWVPTTSAPV</sequence>
<keyword evidence="5" id="KW-1185">Reference proteome</keyword>
<evidence type="ECO:0000256" key="2">
    <source>
        <dbReference type="ARBA" id="ARBA00023163"/>
    </source>
</evidence>
<dbReference type="PROSITE" id="PS50985">
    <property type="entry name" value="GRAS"/>
    <property type="match status" value="1"/>
</dbReference>
<feature type="region of interest" description="Leucine repeat II (LRII)" evidence="3">
    <location>
        <begin position="212"/>
        <end position="244"/>
    </location>
</feature>
<proteinExistence type="inferred from homology"/>
<gene>
    <name evidence="4" type="primary">SCL32</name>
    <name evidence="4" type="ORF">KSP39_PZI012131</name>
</gene>
<dbReference type="Proteomes" id="UP001418222">
    <property type="component" value="Unassembled WGS sequence"/>
</dbReference>
<dbReference type="AlphaFoldDB" id="A0AAP0G4B0"/>
<evidence type="ECO:0000256" key="3">
    <source>
        <dbReference type="PROSITE-ProRule" id="PRU01191"/>
    </source>
</evidence>
<protein>
    <submittedName>
        <fullName evidence="4">Scarecrow-like protein 32</fullName>
    </submittedName>
</protein>
<name>A0AAP0G4B0_9ASPA</name>
<evidence type="ECO:0000313" key="5">
    <source>
        <dbReference type="Proteomes" id="UP001418222"/>
    </source>
</evidence>
<accession>A0AAP0G4B0</accession>
<evidence type="ECO:0000256" key="1">
    <source>
        <dbReference type="ARBA" id="ARBA00023015"/>
    </source>
</evidence>
<dbReference type="EMBL" id="JBBWWQ010000010">
    <property type="protein sequence ID" value="KAK8936461.1"/>
    <property type="molecule type" value="Genomic_DNA"/>
</dbReference>
<keyword evidence="1" id="KW-0805">Transcription regulation</keyword>
<comment type="caution">
    <text evidence="4">The sequence shown here is derived from an EMBL/GenBank/DDBJ whole genome shotgun (WGS) entry which is preliminary data.</text>
</comment>
<evidence type="ECO:0000313" key="4">
    <source>
        <dbReference type="EMBL" id="KAK8936461.1"/>
    </source>
</evidence>
<comment type="caution">
    <text evidence="3">Lacks conserved residue(s) required for the propagation of feature annotation.</text>
</comment>